<protein>
    <recommendedName>
        <fullName evidence="4">Transmembrane protein</fullName>
    </recommendedName>
</protein>
<gene>
    <name evidence="2" type="ORF">GALMADRAFT_604168</name>
</gene>
<keyword evidence="1" id="KW-0812">Transmembrane</keyword>
<sequence>MVRWCSIQASSISDMRGRRCWNILRRSMSSIVGSLRRRIGMRSKTCSRRTSATSCGTVIVLLVYWLLAGFSVGGNAGSEGCGDSYVEGKLYGRNA</sequence>
<keyword evidence="1" id="KW-0472">Membrane</keyword>
<evidence type="ECO:0008006" key="4">
    <source>
        <dbReference type="Google" id="ProtNLM"/>
    </source>
</evidence>
<dbReference type="AlphaFoldDB" id="A0A067SVM6"/>
<evidence type="ECO:0000313" key="2">
    <source>
        <dbReference type="EMBL" id="KDR74122.1"/>
    </source>
</evidence>
<keyword evidence="1" id="KW-1133">Transmembrane helix</keyword>
<name>A0A067SVM6_GALM3</name>
<organism evidence="2 3">
    <name type="scientific">Galerina marginata (strain CBS 339.88)</name>
    <dbReference type="NCBI Taxonomy" id="685588"/>
    <lineage>
        <taxon>Eukaryota</taxon>
        <taxon>Fungi</taxon>
        <taxon>Dikarya</taxon>
        <taxon>Basidiomycota</taxon>
        <taxon>Agaricomycotina</taxon>
        <taxon>Agaricomycetes</taxon>
        <taxon>Agaricomycetidae</taxon>
        <taxon>Agaricales</taxon>
        <taxon>Agaricineae</taxon>
        <taxon>Strophariaceae</taxon>
        <taxon>Galerina</taxon>
    </lineage>
</organism>
<proteinExistence type="predicted"/>
<evidence type="ECO:0000256" key="1">
    <source>
        <dbReference type="SAM" id="Phobius"/>
    </source>
</evidence>
<accession>A0A067SVM6</accession>
<feature type="transmembrane region" description="Helical" evidence="1">
    <location>
        <begin position="46"/>
        <end position="67"/>
    </location>
</feature>
<keyword evidence="3" id="KW-1185">Reference proteome</keyword>
<dbReference type="HOGENOM" id="CLU_2372936_0_0_1"/>
<dbReference type="EMBL" id="KL142384">
    <property type="protein sequence ID" value="KDR74122.1"/>
    <property type="molecule type" value="Genomic_DNA"/>
</dbReference>
<reference evidence="3" key="1">
    <citation type="journal article" date="2014" name="Proc. Natl. Acad. Sci. U.S.A.">
        <title>Extensive sampling of basidiomycete genomes demonstrates inadequacy of the white-rot/brown-rot paradigm for wood decay fungi.</title>
        <authorList>
            <person name="Riley R."/>
            <person name="Salamov A.A."/>
            <person name="Brown D.W."/>
            <person name="Nagy L.G."/>
            <person name="Floudas D."/>
            <person name="Held B.W."/>
            <person name="Levasseur A."/>
            <person name="Lombard V."/>
            <person name="Morin E."/>
            <person name="Otillar R."/>
            <person name="Lindquist E.A."/>
            <person name="Sun H."/>
            <person name="LaButti K.M."/>
            <person name="Schmutz J."/>
            <person name="Jabbour D."/>
            <person name="Luo H."/>
            <person name="Baker S.E."/>
            <person name="Pisabarro A.G."/>
            <person name="Walton J.D."/>
            <person name="Blanchette R.A."/>
            <person name="Henrissat B."/>
            <person name="Martin F."/>
            <person name="Cullen D."/>
            <person name="Hibbett D.S."/>
            <person name="Grigoriev I.V."/>
        </authorList>
    </citation>
    <scope>NUCLEOTIDE SEQUENCE [LARGE SCALE GENOMIC DNA]</scope>
    <source>
        <strain evidence="3">CBS 339.88</strain>
    </source>
</reference>
<dbReference type="Proteomes" id="UP000027222">
    <property type="component" value="Unassembled WGS sequence"/>
</dbReference>
<evidence type="ECO:0000313" key="3">
    <source>
        <dbReference type="Proteomes" id="UP000027222"/>
    </source>
</evidence>